<protein>
    <submittedName>
        <fullName evidence="1">Uncharacterized protein</fullName>
    </submittedName>
</protein>
<accession>A0A934IGR9</accession>
<reference evidence="1" key="1">
    <citation type="submission" date="2020-12" db="EMBL/GenBank/DDBJ databases">
        <title>Bacterial taxonomy.</title>
        <authorList>
            <person name="Pan X."/>
        </authorList>
    </citation>
    <scope>NUCLEOTIDE SEQUENCE</scope>
    <source>
        <strain evidence="1">KCTC 52957</strain>
    </source>
</reference>
<evidence type="ECO:0000313" key="1">
    <source>
        <dbReference type="EMBL" id="MBJ3764092.1"/>
    </source>
</evidence>
<dbReference type="Proteomes" id="UP000642488">
    <property type="component" value="Unassembled WGS sequence"/>
</dbReference>
<proteinExistence type="predicted"/>
<evidence type="ECO:0000313" key="2">
    <source>
        <dbReference type="Proteomes" id="UP000642488"/>
    </source>
</evidence>
<name>A0A934IGR9_9RHOB</name>
<organism evidence="1 2">
    <name type="scientific">Palleronia pontilimi</name>
    <dbReference type="NCBI Taxonomy" id="1964209"/>
    <lineage>
        <taxon>Bacteria</taxon>
        <taxon>Pseudomonadati</taxon>
        <taxon>Pseudomonadota</taxon>
        <taxon>Alphaproteobacteria</taxon>
        <taxon>Rhodobacterales</taxon>
        <taxon>Roseobacteraceae</taxon>
        <taxon>Palleronia</taxon>
    </lineage>
</organism>
<comment type="caution">
    <text evidence="1">The sequence shown here is derived from an EMBL/GenBank/DDBJ whole genome shotgun (WGS) entry which is preliminary data.</text>
</comment>
<gene>
    <name evidence="1" type="ORF">ILP92_15180</name>
</gene>
<dbReference type="RefSeq" id="WP_198917262.1">
    <property type="nucleotide sequence ID" value="NZ_JAEKPD010000016.1"/>
</dbReference>
<dbReference type="EMBL" id="JAEKPD010000016">
    <property type="protein sequence ID" value="MBJ3764092.1"/>
    <property type="molecule type" value="Genomic_DNA"/>
</dbReference>
<sequence>MSRHILDHVGPKQSPRAVRSFLKIRTSEARGGISRLIATLDRKQKLRTGAQLPAFLKIKRGHRS</sequence>
<keyword evidence="2" id="KW-1185">Reference proteome</keyword>
<dbReference type="AlphaFoldDB" id="A0A934IGR9"/>